<reference evidence="3" key="3">
    <citation type="submission" date="2016-06" db="UniProtKB">
        <authorList>
            <consortium name="WormBaseParasite"/>
        </authorList>
    </citation>
    <scope>IDENTIFICATION</scope>
</reference>
<name>A0A183BZU2_GLOPA</name>
<evidence type="ECO:0000313" key="2">
    <source>
        <dbReference type="Proteomes" id="UP000050741"/>
    </source>
</evidence>
<evidence type="ECO:0000256" key="1">
    <source>
        <dbReference type="SAM" id="MobiDB-lite"/>
    </source>
</evidence>
<keyword evidence="2" id="KW-1185">Reference proteome</keyword>
<reference evidence="2" key="2">
    <citation type="submission" date="2014-05" db="EMBL/GenBank/DDBJ databases">
        <title>The genome and life-stage specific transcriptomes of Globodera pallida elucidate key aspects of plant parasitism by a cyst nematode.</title>
        <authorList>
            <person name="Cotton J.A."/>
            <person name="Lilley C.J."/>
            <person name="Jones L.M."/>
            <person name="Kikuchi T."/>
            <person name="Reid A.J."/>
            <person name="Thorpe P."/>
            <person name="Tsai I.J."/>
            <person name="Beasley H."/>
            <person name="Blok V."/>
            <person name="Cock P.J.A."/>
            <person name="Van den Akker S.E."/>
            <person name="Holroyd N."/>
            <person name="Hunt M."/>
            <person name="Mantelin S."/>
            <person name="Naghra H."/>
            <person name="Pain A."/>
            <person name="Palomares-Rius J.E."/>
            <person name="Zarowiecki M."/>
            <person name="Berriman M."/>
            <person name="Jones J.T."/>
            <person name="Urwin P.E."/>
        </authorList>
    </citation>
    <scope>NUCLEOTIDE SEQUENCE [LARGE SCALE GENOMIC DNA]</scope>
    <source>
        <strain evidence="2">Lindley</strain>
    </source>
</reference>
<dbReference type="Proteomes" id="UP000050741">
    <property type="component" value="Unassembled WGS sequence"/>
</dbReference>
<organism evidence="2 3">
    <name type="scientific">Globodera pallida</name>
    <name type="common">Potato cyst nematode worm</name>
    <name type="synonym">Heterodera pallida</name>
    <dbReference type="NCBI Taxonomy" id="36090"/>
    <lineage>
        <taxon>Eukaryota</taxon>
        <taxon>Metazoa</taxon>
        <taxon>Ecdysozoa</taxon>
        <taxon>Nematoda</taxon>
        <taxon>Chromadorea</taxon>
        <taxon>Rhabditida</taxon>
        <taxon>Tylenchina</taxon>
        <taxon>Tylenchomorpha</taxon>
        <taxon>Tylenchoidea</taxon>
        <taxon>Heteroderidae</taxon>
        <taxon>Heteroderinae</taxon>
        <taxon>Globodera</taxon>
    </lineage>
</organism>
<reference evidence="2" key="1">
    <citation type="submission" date="2013-12" db="EMBL/GenBank/DDBJ databases">
        <authorList>
            <person name="Aslett M."/>
        </authorList>
    </citation>
    <scope>NUCLEOTIDE SEQUENCE [LARGE SCALE GENOMIC DNA]</scope>
    <source>
        <strain evidence="2">Lindley</strain>
    </source>
</reference>
<proteinExistence type="predicted"/>
<dbReference type="WBParaSite" id="GPLIN_000613400">
    <property type="protein sequence ID" value="GPLIN_000613400"/>
    <property type="gene ID" value="GPLIN_000613400"/>
</dbReference>
<dbReference type="Gene3D" id="1.10.1410.10">
    <property type="match status" value="1"/>
</dbReference>
<evidence type="ECO:0000313" key="3">
    <source>
        <dbReference type="WBParaSite" id="GPLIN_000613400"/>
    </source>
</evidence>
<dbReference type="AlphaFoldDB" id="A0A183BZU2"/>
<feature type="region of interest" description="Disordered" evidence="1">
    <location>
        <begin position="128"/>
        <end position="148"/>
    </location>
</feature>
<accession>A0A183BZU2</accession>
<protein>
    <submittedName>
        <fullName evidence="3">SAT domain-containing protein</fullName>
    </submittedName>
</protein>
<sequence>MFAPDVANIVRELDDIHLWASKCSKSVGELAVELVDYYALFAPLSTAISIQHGLTDNKQNATVKGRPKLNVYDPFHTASVCLHFLIFDHISRLEGLAEEFAVHAHSRDIHWANNLKWVNLKTPTAKFEQSPEEQQEGVVGWKMKDKFE</sequence>